<feature type="region of interest" description="Disordered" evidence="2">
    <location>
        <begin position="1"/>
        <end position="29"/>
    </location>
</feature>
<dbReference type="EMBL" id="QJSW01000014">
    <property type="protein sequence ID" value="PYE47263.1"/>
    <property type="molecule type" value="Genomic_DNA"/>
</dbReference>
<dbReference type="Proteomes" id="UP000247790">
    <property type="component" value="Unassembled WGS sequence"/>
</dbReference>
<dbReference type="EMBL" id="CP054614">
    <property type="protein sequence ID" value="QKS54852.1"/>
    <property type="molecule type" value="Genomic_DNA"/>
</dbReference>
<accession>A0A2V4V4P9</accession>
<organism evidence="3 5">
    <name type="scientific">Paenibacillus barcinonensis</name>
    <dbReference type="NCBI Taxonomy" id="198119"/>
    <lineage>
        <taxon>Bacteria</taxon>
        <taxon>Bacillati</taxon>
        <taxon>Bacillota</taxon>
        <taxon>Bacilli</taxon>
        <taxon>Bacillales</taxon>
        <taxon>Paenibacillaceae</taxon>
        <taxon>Paenibacillus</taxon>
    </lineage>
</organism>
<gene>
    <name evidence="3" type="ORF">DFQ00_1143</name>
    <name evidence="4" type="ORF">HUB98_19265</name>
</gene>
<feature type="coiled-coil region" evidence="1">
    <location>
        <begin position="41"/>
        <end position="96"/>
    </location>
</feature>
<evidence type="ECO:0000313" key="6">
    <source>
        <dbReference type="Proteomes" id="UP000509327"/>
    </source>
</evidence>
<reference evidence="4 6" key="2">
    <citation type="submission" date="2020-06" db="EMBL/GenBank/DDBJ databases">
        <title>Complete genome of Paenibacillus barcinonensis KACC11450.</title>
        <authorList>
            <person name="Kim M."/>
            <person name="Park Y.-J."/>
            <person name="Shin J.-H."/>
        </authorList>
    </citation>
    <scope>NUCLEOTIDE SEQUENCE [LARGE SCALE GENOMIC DNA]</scope>
    <source>
        <strain evidence="4 6">KACC11450</strain>
    </source>
</reference>
<dbReference type="Proteomes" id="UP000509327">
    <property type="component" value="Chromosome"/>
</dbReference>
<evidence type="ECO:0000313" key="4">
    <source>
        <dbReference type="EMBL" id="QKS54852.1"/>
    </source>
</evidence>
<evidence type="ECO:0000256" key="2">
    <source>
        <dbReference type="SAM" id="MobiDB-lite"/>
    </source>
</evidence>
<proteinExistence type="predicted"/>
<sequence>MAKREQGGAEELNTHSLNRKQKKSEAYCPGSRSVRTAYGEIREYCQQVREFREQAAELQRSDVQIFRLEGSLAKMVQDAEERLEQTRQMLTEKEGKRMVDWILNRLFS</sequence>
<dbReference type="RefSeq" id="WP_110898090.1">
    <property type="nucleotide sequence ID" value="NZ_CP054614.1"/>
</dbReference>
<reference evidence="3 5" key="1">
    <citation type="submission" date="2018-06" db="EMBL/GenBank/DDBJ databases">
        <title>Genomic Encyclopedia of Type Strains, Phase III (KMG-III): the genomes of soil and plant-associated and newly described type strains.</title>
        <authorList>
            <person name="Whitman W."/>
        </authorList>
    </citation>
    <scope>NUCLEOTIDE SEQUENCE [LARGE SCALE GENOMIC DNA]</scope>
    <source>
        <strain evidence="3 5">CECT 7022</strain>
    </source>
</reference>
<evidence type="ECO:0000313" key="5">
    <source>
        <dbReference type="Proteomes" id="UP000247790"/>
    </source>
</evidence>
<evidence type="ECO:0000256" key="1">
    <source>
        <dbReference type="SAM" id="Coils"/>
    </source>
</evidence>
<keyword evidence="6" id="KW-1185">Reference proteome</keyword>
<name>A0A2V4V4P9_PAEBA</name>
<dbReference type="OrthoDB" id="9985511at2"/>
<protein>
    <submittedName>
        <fullName evidence="3">Uncharacterized protein</fullName>
    </submittedName>
</protein>
<dbReference type="AlphaFoldDB" id="A0A2V4V4P9"/>
<keyword evidence="1" id="KW-0175">Coiled coil</keyword>
<evidence type="ECO:0000313" key="3">
    <source>
        <dbReference type="EMBL" id="PYE47263.1"/>
    </source>
</evidence>